<feature type="region of interest" description="Disordered" evidence="1">
    <location>
        <begin position="111"/>
        <end position="131"/>
    </location>
</feature>
<feature type="region of interest" description="Disordered" evidence="1">
    <location>
        <begin position="143"/>
        <end position="178"/>
    </location>
</feature>
<keyword evidence="3" id="KW-1185">Reference proteome</keyword>
<dbReference type="AlphaFoldDB" id="A0A9P4ND50"/>
<name>A0A9P4ND50_9PLEO</name>
<comment type="caution">
    <text evidence="2">The sequence shown here is derived from an EMBL/GenBank/DDBJ whole genome shotgun (WGS) entry which is preliminary data.</text>
</comment>
<organism evidence="2 3">
    <name type="scientific">Lojkania enalia</name>
    <dbReference type="NCBI Taxonomy" id="147567"/>
    <lineage>
        <taxon>Eukaryota</taxon>
        <taxon>Fungi</taxon>
        <taxon>Dikarya</taxon>
        <taxon>Ascomycota</taxon>
        <taxon>Pezizomycotina</taxon>
        <taxon>Dothideomycetes</taxon>
        <taxon>Pleosporomycetidae</taxon>
        <taxon>Pleosporales</taxon>
        <taxon>Pleosporales incertae sedis</taxon>
        <taxon>Lojkania</taxon>
    </lineage>
</organism>
<evidence type="ECO:0000313" key="2">
    <source>
        <dbReference type="EMBL" id="KAF2271092.1"/>
    </source>
</evidence>
<dbReference type="EMBL" id="ML986578">
    <property type="protein sequence ID" value="KAF2271092.1"/>
    <property type="molecule type" value="Genomic_DNA"/>
</dbReference>
<evidence type="ECO:0000313" key="3">
    <source>
        <dbReference type="Proteomes" id="UP000800093"/>
    </source>
</evidence>
<feature type="compositionally biased region" description="Low complexity" evidence="1">
    <location>
        <begin position="37"/>
        <end position="57"/>
    </location>
</feature>
<accession>A0A9P4ND50</accession>
<feature type="compositionally biased region" description="Basic and acidic residues" evidence="1">
    <location>
        <begin position="145"/>
        <end position="155"/>
    </location>
</feature>
<sequence length="281" mass="32074">MRYSPKTPRGDQNARRTQRPPPNPQHPVHTASSWWRQSPDAPSSSSPSSAQQTPESSDSAASAPTREYEEQALKPRLGLPILNLEMQQYHEWKNTALKSFVRASKENVGRGDESEVVKAPEPCSSRHHDERRHRALLSSLTSELTHVRPGKEESSSGRAVEWQQCTKPSSSMHRDEQPMLQRRSIEDLPGYRPTERKNWRCCSGPICRAVRAAEEAKVKKKMEMGREERGVEVGSMPNIEHYVDIYKCTNRLHLGDLLELSINRVLWKIVLEKRPGRVQES</sequence>
<gene>
    <name evidence="2" type="ORF">CC78DRAFT_11464</name>
</gene>
<feature type="region of interest" description="Disordered" evidence="1">
    <location>
        <begin position="1"/>
        <end position="72"/>
    </location>
</feature>
<dbReference type="Proteomes" id="UP000800093">
    <property type="component" value="Unassembled WGS sequence"/>
</dbReference>
<evidence type="ECO:0000256" key="1">
    <source>
        <dbReference type="SAM" id="MobiDB-lite"/>
    </source>
</evidence>
<feature type="compositionally biased region" description="Basic and acidic residues" evidence="1">
    <location>
        <begin position="111"/>
        <end position="128"/>
    </location>
</feature>
<protein>
    <submittedName>
        <fullName evidence="2">Uncharacterized protein</fullName>
    </submittedName>
</protein>
<reference evidence="3" key="1">
    <citation type="journal article" date="2020" name="Stud. Mycol.">
        <title>101 Dothideomycetes genomes: A test case for predicting lifestyles and emergence of pathogens.</title>
        <authorList>
            <person name="Haridas S."/>
            <person name="Albert R."/>
            <person name="Binder M."/>
            <person name="Bloem J."/>
            <person name="LaButti K."/>
            <person name="Salamov A."/>
            <person name="Andreopoulos B."/>
            <person name="Baker S."/>
            <person name="Barry K."/>
            <person name="Bills G."/>
            <person name="Bluhm B."/>
            <person name="Cannon C."/>
            <person name="Castanera R."/>
            <person name="Culley D."/>
            <person name="Daum C."/>
            <person name="Ezra D."/>
            <person name="Gonzalez J."/>
            <person name="Henrissat B."/>
            <person name="Kuo A."/>
            <person name="Liang C."/>
            <person name="Lipzen A."/>
            <person name="Lutzoni F."/>
            <person name="Magnuson J."/>
            <person name="Mondo S."/>
            <person name="Nolan M."/>
            <person name="Ohm R."/>
            <person name="Pangilinan J."/>
            <person name="Park H.-J."/>
            <person name="Ramirez L."/>
            <person name="Alfaro M."/>
            <person name="Sun H."/>
            <person name="Tritt A."/>
            <person name="Yoshinaga Y."/>
            <person name="Zwiers L.-H."/>
            <person name="Turgeon B."/>
            <person name="Goodwin S."/>
            <person name="Spatafora J."/>
            <person name="Crous P."/>
            <person name="Grigoriev I."/>
        </authorList>
    </citation>
    <scope>NUCLEOTIDE SEQUENCE [LARGE SCALE GENOMIC DNA]</scope>
    <source>
        <strain evidence="3">CBS 304.66</strain>
    </source>
</reference>
<proteinExistence type="predicted"/>